<accession>A0A514DC14</accession>
<feature type="binding site" evidence="9">
    <location>
        <position position="304"/>
    </location>
    <ligand>
        <name>Mg(2+)</name>
        <dbReference type="ChEBI" id="CHEBI:18420"/>
        <label>2</label>
    </ligand>
</feature>
<comment type="catalytic activity">
    <reaction evidence="8">
        <text>RNA(n) + a ribonucleoside 5'-triphosphate = RNA(n+1) + diphosphate</text>
        <dbReference type="Rhea" id="RHEA:21248"/>
        <dbReference type="Rhea" id="RHEA-COMP:14527"/>
        <dbReference type="Rhea" id="RHEA-COMP:17342"/>
        <dbReference type="ChEBI" id="CHEBI:33019"/>
        <dbReference type="ChEBI" id="CHEBI:61557"/>
        <dbReference type="ChEBI" id="CHEBI:140395"/>
        <dbReference type="EC" id="2.7.7.48"/>
    </reaction>
</comment>
<feature type="binding site" evidence="9">
    <location>
        <position position="399"/>
    </location>
    <ligand>
        <name>Mg(2+)</name>
        <dbReference type="ChEBI" id="CHEBI:18420"/>
        <label>2</label>
    </ligand>
</feature>
<proteinExistence type="predicted"/>
<evidence type="ECO:0000256" key="9">
    <source>
        <dbReference type="PIRSR" id="PIRSR605093-1"/>
    </source>
</evidence>
<evidence type="ECO:0000256" key="2">
    <source>
        <dbReference type="ARBA" id="ARBA00022484"/>
    </source>
</evidence>
<keyword evidence="6" id="KW-0693">Viral RNA replication</keyword>
<keyword evidence="9" id="KW-0479">Metal-binding</keyword>
<dbReference type="GO" id="GO:0046872">
    <property type="term" value="F:metal ion binding"/>
    <property type="evidence" value="ECO:0007669"/>
    <property type="project" value="UniProtKB-KW"/>
</dbReference>
<feature type="domain" description="RdRp catalytic" evidence="10">
    <location>
        <begin position="289"/>
        <end position="430"/>
    </location>
</feature>
<keyword evidence="2 11" id="KW-0696">RNA-directed RNA polymerase</keyword>
<dbReference type="Pfam" id="PF03431">
    <property type="entry name" value="RNA_replicase_B"/>
    <property type="match status" value="1"/>
</dbReference>
<organism evidence="11">
    <name type="scientific">Leviviridae sp</name>
    <dbReference type="NCBI Taxonomy" id="2027243"/>
    <lineage>
        <taxon>Viruses</taxon>
        <taxon>Riboviria</taxon>
        <taxon>Orthornavirae</taxon>
        <taxon>Lenarviricota</taxon>
        <taxon>Leviviricetes</taxon>
        <taxon>Norzivirales</taxon>
        <taxon>Fiersviridae</taxon>
    </lineage>
</organism>
<gene>
    <name evidence="11" type="ORF">H2BulkL12468e1866_000002</name>
</gene>
<evidence type="ECO:0000256" key="5">
    <source>
        <dbReference type="ARBA" id="ARBA00022741"/>
    </source>
</evidence>
<keyword evidence="4" id="KW-0548">Nucleotidyltransferase</keyword>
<dbReference type="SUPFAM" id="SSF56672">
    <property type="entry name" value="DNA/RNA polymerases"/>
    <property type="match status" value="1"/>
</dbReference>
<comment type="cofactor">
    <cofactor evidence="9">
        <name>Mg(2+)</name>
        <dbReference type="ChEBI" id="CHEBI:18420"/>
    </cofactor>
    <text evidence="9">Binds 2 Mg(2+) per subunit.</text>
</comment>
<dbReference type="InterPro" id="IPR007096">
    <property type="entry name" value="RNA-dir_Rpol_cat_phage"/>
</dbReference>
<dbReference type="GO" id="GO:0000166">
    <property type="term" value="F:nucleotide binding"/>
    <property type="evidence" value="ECO:0007669"/>
    <property type="project" value="UniProtKB-KW"/>
</dbReference>
<keyword evidence="5" id="KW-0547">Nucleotide-binding</keyword>
<dbReference type="EMBL" id="MN036043">
    <property type="protein sequence ID" value="QDH91151.1"/>
    <property type="molecule type" value="Genomic_RNA"/>
</dbReference>
<dbReference type="InterPro" id="IPR043502">
    <property type="entry name" value="DNA/RNA_pol_sf"/>
</dbReference>
<evidence type="ECO:0000256" key="4">
    <source>
        <dbReference type="ARBA" id="ARBA00022695"/>
    </source>
</evidence>
<evidence type="ECO:0000256" key="8">
    <source>
        <dbReference type="ARBA" id="ARBA00048744"/>
    </source>
</evidence>
<evidence type="ECO:0000259" key="10">
    <source>
        <dbReference type="PROSITE" id="PS50522"/>
    </source>
</evidence>
<dbReference type="InterPro" id="IPR005093">
    <property type="entry name" value="RNArep_beta"/>
</dbReference>
<evidence type="ECO:0000256" key="1">
    <source>
        <dbReference type="ARBA" id="ARBA00012494"/>
    </source>
</evidence>
<dbReference type="PROSITE" id="PS50522">
    <property type="entry name" value="RDRP_PHAGE"/>
    <property type="match status" value="1"/>
</dbReference>
<reference evidence="11" key="1">
    <citation type="submission" date="2019-05" db="EMBL/GenBank/DDBJ databases">
        <title>Metatranscriptomic reconstruction reveals RNA viruses with the potential to shape carbon cycling in soil.</title>
        <authorList>
            <person name="Starr E.P."/>
            <person name="Nuccio E."/>
            <person name="Pett-Ridge J."/>
            <person name="Banfield J.F."/>
            <person name="Firestone M.K."/>
        </authorList>
    </citation>
    <scope>NUCLEOTIDE SEQUENCE</scope>
    <source>
        <strain evidence="11">H2_Bulk_Litter_12_scaffold_468_e_1866</strain>
    </source>
</reference>
<sequence length="587" mass="66342">MKSLCNTISCLLIDFKRLVPDVKGLDRDYATVLARVEHEGTGFLTRTLPLFGAEIDLSLSLERWTQCSFFARKKGMSLPSFLIGLTSRVFDEKSGLLLDNPSVEAVKCLREFCYLFKKLGLTDDQDEHLDRRAKLGFFKCDSDICLSDRYLSALEAVSREVLIDLDEFDNLPYKHGPGAVSEKLSPNQKWSGVVSGLFDFDPLLVHSGFGVEIFNAKQNEPSRPDIVLGDIARLISVAKNSSSRRTITIEPLLKQYIQQGLHRHLKRTIRHDFVLSNCLSLSDQSRNQRLALIGSLTGEYATIDLSSASDRLSLEVVTAVFGHHHRFLSMMLLSRAERVDLSTVSLRKFAGMGNALTFPVQSVVFSLVAMSAILSAEGQTPTLRNLRRVSHSIQVYGDDIIVPTRYYSQVVEWLESFGLVINQKKSFHRGNFRESCGVDAFKGYNVTPKYLRHEPSFTSNSAKALEALVELSNHMWDDCLYTTSEYLRAAVEKSIQFSLPLVGRKSSCLGWHTRRDAYNFSRWNYTLHRFEVRSLVGSPVYRKDPLDGHAALMKSLSVPLLGRDIGHLKRSPRRHSLCHKVRWVRAS</sequence>
<keyword evidence="3" id="KW-0808">Transferase</keyword>
<name>A0A514DC14_9VIRU</name>
<protein>
    <recommendedName>
        <fullName evidence="1">RNA-directed RNA polymerase</fullName>
        <ecNumber evidence="1">2.7.7.48</ecNumber>
    </recommendedName>
    <alternativeName>
        <fullName evidence="7">RNA replicase beta chain</fullName>
    </alternativeName>
</protein>
<dbReference type="EC" id="2.7.7.48" evidence="1"/>
<dbReference type="GO" id="GO:0003968">
    <property type="term" value="F:RNA-directed RNA polymerase activity"/>
    <property type="evidence" value="ECO:0007669"/>
    <property type="project" value="UniProtKB-KW"/>
</dbReference>
<evidence type="ECO:0000256" key="3">
    <source>
        <dbReference type="ARBA" id="ARBA00022679"/>
    </source>
</evidence>
<evidence type="ECO:0000256" key="6">
    <source>
        <dbReference type="ARBA" id="ARBA00022953"/>
    </source>
</evidence>
<feature type="binding site" evidence="9">
    <location>
        <position position="398"/>
    </location>
    <ligand>
        <name>Mg(2+)</name>
        <dbReference type="ChEBI" id="CHEBI:18420"/>
        <label>2</label>
    </ligand>
</feature>
<evidence type="ECO:0000313" key="11">
    <source>
        <dbReference type="EMBL" id="QDH91151.1"/>
    </source>
</evidence>
<evidence type="ECO:0000256" key="7">
    <source>
        <dbReference type="ARBA" id="ARBA00030248"/>
    </source>
</evidence>
<dbReference type="GO" id="GO:0039694">
    <property type="term" value="P:viral RNA genome replication"/>
    <property type="evidence" value="ECO:0007669"/>
    <property type="project" value="InterPro"/>
</dbReference>
<keyword evidence="9" id="KW-0460">Magnesium</keyword>